<evidence type="ECO:0000313" key="7">
    <source>
        <dbReference type="Proteomes" id="UP001424741"/>
    </source>
</evidence>
<dbReference type="InterPro" id="IPR059100">
    <property type="entry name" value="TSP3_bac"/>
</dbReference>
<reference evidence="6 7" key="1">
    <citation type="submission" date="2024-02" db="EMBL/GenBank/DDBJ databases">
        <title>Rubritalea halochordaticola NBRC 107102.</title>
        <authorList>
            <person name="Ichikawa N."/>
            <person name="Katano-Makiyama Y."/>
            <person name="Hidaka K."/>
        </authorList>
    </citation>
    <scope>NUCLEOTIDE SEQUENCE [LARGE SCALE GENOMIC DNA]</scope>
    <source>
        <strain evidence="6 7">NBRC 107102</strain>
    </source>
</reference>
<dbReference type="SUPFAM" id="SSF141452">
    <property type="entry name" value="Hcp1-like"/>
    <property type="match status" value="1"/>
</dbReference>
<keyword evidence="4" id="KW-0106">Calcium</keyword>
<comment type="caution">
    <text evidence="6">The sequence shown here is derived from an EMBL/GenBank/DDBJ whole genome shotgun (WGS) entry which is preliminary data.</text>
</comment>
<evidence type="ECO:0000313" key="6">
    <source>
        <dbReference type="EMBL" id="GAA5495394.1"/>
    </source>
</evidence>
<evidence type="ECO:0008006" key="8">
    <source>
        <dbReference type="Google" id="ProtNLM"/>
    </source>
</evidence>
<keyword evidence="2" id="KW-0964">Secreted</keyword>
<sequence>MAMLLPLSAVECYLTLERSGSPVETDAVHSWAEVLGFSEASENFTTIQELAQGSTSYGKGTPATMVMKSDRSIASMMDALAKSQACNLRLHVVRSDSSSPVVLMEFDFNEIYFTNVQAKGASGEDDLLFEVSFVYSSLVYTQTYFNQQSEAYAVKVGHDYLTNEFAGIQGTQVPQTGDYDESSTVVDTDSDGIPDSWEDSNGLNKNDSKDANLDKDGDGFTNKQEFLAGTNPNQLSSYFKVSIHSATNAVILSWDGVAGRTYRVMESTQPSTGYTQVYQVVPTLNGTRSYSPAGGLGKFYKLEVNQ</sequence>
<evidence type="ECO:0000256" key="4">
    <source>
        <dbReference type="ARBA" id="ARBA00022837"/>
    </source>
</evidence>
<protein>
    <recommendedName>
        <fullName evidence="8">Type VI secretion system tube protein Hcp</fullName>
    </recommendedName>
</protein>
<gene>
    <name evidence="6" type="ORF">Rhal01_01569</name>
</gene>
<comment type="subcellular location">
    <subcellularLocation>
        <location evidence="1">Secreted</location>
    </subcellularLocation>
</comment>
<keyword evidence="7" id="KW-1185">Reference proteome</keyword>
<dbReference type="EMBL" id="BAABRL010000004">
    <property type="protein sequence ID" value="GAA5495394.1"/>
    <property type="molecule type" value="Genomic_DNA"/>
</dbReference>
<dbReference type="Proteomes" id="UP001424741">
    <property type="component" value="Unassembled WGS sequence"/>
</dbReference>
<evidence type="ECO:0000256" key="2">
    <source>
        <dbReference type="ARBA" id="ARBA00022525"/>
    </source>
</evidence>
<dbReference type="InterPro" id="IPR028974">
    <property type="entry name" value="TSP_type-3_rpt"/>
</dbReference>
<organism evidence="6 7">
    <name type="scientific">Rubritalea halochordaticola</name>
    <dbReference type="NCBI Taxonomy" id="714537"/>
    <lineage>
        <taxon>Bacteria</taxon>
        <taxon>Pseudomonadati</taxon>
        <taxon>Verrucomicrobiota</taxon>
        <taxon>Verrucomicrobiia</taxon>
        <taxon>Verrucomicrobiales</taxon>
        <taxon>Rubritaleaceae</taxon>
        <taxon>Rubritalea</taxon>
    </lineage>
</organism>
<keyword evidence="3" id="KW-0732">Signal</keyword>
<dbReference type="Pfam" id="PF18884">
    <property type="entry name" value="TSP3_bac"/>
    <property type="match status" value="1"/>
</dbReference>
<accession>A0ABP9V1B6</accession>
<feature type="compositionally biased region" description="Basic and acidic residues" evidence="5">
    <location>
        <begin position="206"/>
        <end position="216"/>
    </location>
</feature>
<dbReference type="SUPFAM" id="SSF103647">
    <property type="entry name" value="TSP type-3 repeat"/>
    <property type="match status" value="1"/>
</dbReference>
<dbReference type="Gene3D" id="2.30.110.20">
    <property type="entry name" value="Hcp1-like"/>
    <property type="match status" value="1"/>
</dbReference>
<feature type="region of interest" description="Disordered" evidence="5">
    <location>
        <begin position="171"/>
        <end position="216"/>
    </location>
</feature>
<name>A0ABP9V1B6_9BACT</name>
<evidence type="ECO:0000256" key="3">
    <source>
        <dbReference type="ARBA" id="ARBA00022729"/>
    </source>
</evidence>
<proteinExistence type="predicted"/>
<evidence type="ECO:0000256" key="1">
    <source>
        <dbReference type="ARBA" id="ARBA00004613"/>
    </source>
</evidence>
<evidence type="ECO:0000256" key="5">
    <source>
        <dbReference type="SAM" id="MobiDB-lite"/>
    </source>
</evidence>
<feature type="compositionally biased region" description="Acidic residues" evidence="5">
    <location>
        <begin position="188"/>
        <end position="198"/>
    </location>
</feature>
<dbReference type="InterPro" id="IPR036624">
    <property type="entry name" value="Hcp1-lik_sf"/>
</dbReference>